<dbReference type="FunFam" id="2.40.30.20:FF:000003">
    <property type="entry name" value="Riboflavin synthase, alpha subunit"/>
    <property type="match status" value="1"/>
</dbReference>
<dbReference type="InParanoid" id="A0A1Y1U7T8"/>
<dbReference type="PIRSF" id="PIRSF000498">
    <property type="entry name" value="Riboflavin_syn_A"/>
    <property type="match status" value="1"/>
</dbReference>
<evidence type="ECO:0000256" key="2">
    <source>
        <dbReference type="ARBA" id="ARBA00004887"/>
    </source>
</evidence>
<feature type="domain" description="Lumazine-binding" evidence="9">
    <location>
        <begin position="100"/>
        <end position="213"/>
    </location>
</feature>
<comment type="caution">
    <text evidence="10">The sequence shown here is derived from an EMBL/GenBank/DDBJ whole genome shotgun (WGS) entry which is preliminary data.</text>
</comment>
<feature type="repeat" description="Lumazine-binding" evidence="8">
    <location>
        <begin position="100"/>
        <end position="213"/>
    </location>
</feature>
<comment type="pathway">
    <text evidence="2">Cofactor biosynthesis; riboflavin biosynthesis; riboflavin from 2-hydroxy-3-oxobutyl phosphate and 5-amino-6-(D-ribitylamino)uracil: step 2/2.</text>
</comment>
<proteinExistence type="predicted"/>
<accession>A0A1Y1U7T8</accession>
<dbReference type="GO" id="GO:0004746">
    <property type="term" value="F:riboflavin synthase activity"/>
    <property type="evidence" value="ECO:0007669"/>
    <property type="project" value="UniProtKB-EC"/>
</dbReference>
<feature type="repeat" description="Lumazine-binding" evidence="8">
    <location>
        <begin position="1"/>
        <end position="99"/>
    </location>
</feature>
<protein>
    <recommendedName>
        <fullName evidence="4">Riboflavin synthase</fullName>
        <ecNumber evidence="3">2.5.1.9</ecNumber>
    </recommendedName>
</protein>
<evidence type="ECO:0000256" key="7">
    <source>
        <dbReference type="ARBA" id="ARBA00022737"/>
    </source>
</evidence>
<dbReference type="AlphaFoldDB" id="A0A1Y1U7T8"/>
<dbReference type="SUPFAM" id="SSF63380">
    <property type="entry name" value="Riboflavin synthase domain-like"/>
    <property type="match status" value="2"/>
</dbReference>
<comment type="function">
    <text evidence="1">Catalyzes the dismutation of two molecules of 6,7-dimethyl-8-ribityllumazine, resulting in the formation of riboflavin and 5-amino-6-(D-ribitylamino)uracil.</text>
</comment>
<evidence type="ECO:0000256" key="1">
    <source>
        <dbReference type="ARBA" id="ARBA00002803"/>
    </source>
</evidence>
<name>A0A1Y1U7T8_9TREE</name>
<dbReference type="GeneID" id="33559360"/>
<evidence type="ECO:0000256" key="5">
    <source>
        <dbReference type="ARBA" id="ARBA00022619"/>
    </source>
</evidence>
<evidence type="ECO:0000256" key="4">
    <source>
        <dbReference type="ARBA" id="ARBA00013950"/>
    </source>
</evidence>
<dbReference type="InterPro" id="IPR023366">
    <property type="entry name" value="ATP_synth_asu-like_sf"/>
</dbReference>
<keyword evidence="6" id="KW-0808">Transferase</keyword>
<evidence type="ECO:0000313" key="10">
    <source>
        <dbReference type="EMBL" id="ORX34099.1"/>
    </source>
</evidence>
<dbReference type="GO" id="GO:0009231">
    <property type="term" value="P:riboflavin biosynthetic process"/>
    <property type="evidence" value="ECO:0007669"/>
    <property type="project" value="UniProtKB-KW"/>
</dbReference>
<evidence type="ECO:0000259" key="9">
    <source>
        <dbReference type="PROSITE" id="PS51177"/>
    </source>
</evidence>
<dbReference type="PANTHER" id="PTHR21098">
    <property type="entry name" value="RIBOFLAVIN SYNTHASE ALPHA CHAIN"/>
    <property type="match status" value="1"/>
</dbReference>
<evidence type="ECO:0000256" key="6">
    <source>
        <dbReference type="ARBA" id="ARBA00022679"/>
    </source>
</evidence>
<dbReference type="NCBIfam" id="TIGR00187">
    <property type="entry name" value="ribE"/>
    <property type="match status" value="1"/>
</dbReference>
<evidence type="ECO:0000313" key="11">
    <source>
        <dbReference type="Proteomes" id="UP000193218"/>
    </source>
</evidence>
<dbReference type="InterPro" id="IPR026017">
    <property type="entry name" value="Lumazine-bd_dom"/>
</dbReference>
<dbReference type="InterPro" id="IPR001783">
    <property type="entry name" value="Lumazine-bd"/>
</dbReference>
<evidence type="ECO:0000256" key="8">
    <source>
        <dbReference type="PROSITE-ProRule" id="PRU00524"/>
    </source>
</evidence>
<feature type="domain" description="Lumazine-binding" evidence="9">
    <location>
        <begin position="1"/>
        <end position="99"/>
    </location>
</feature>
<reference evidence="10 11" key="1">
    <citation type="submission" date="2017-03" db="EMBL/GenBank/DDBJ databases">
        <title>Widespread Adenine N6-methylation of Active Genes in Fungi.</title>
        <authorList>
            <consortium name="DOE Joint Genome Institute"/>
            <person name="Mondo S.J."/>
            <person name="Dannebaum R.O."/>
            <person name="Kuo R.C."/>
            <person name="Louie K.B."/>
            <person name="Bewick A.J."/>
            <person name="Labutti K."/>
            <person name="Haridas S."/>
            <person name="Kuo A."/>
            <person name="Salamov A."/>
            <person name="Ahrendt S.R."/>
            <person name="Lau R."/>
            <person name="Bowen B.P."/>
            <person name="Lipzen A."/>
            <person name="Sullivan W."/>
            <person name="Andreopoulos W.B."/>
            <person name="Clum A."/>
            <person name="Lindquist E."/>
            <person name="Daum C."/>
            <person name="Northen T.R."/>
            <person name="Ramamoorthy G."/>
            <person name="Schmitz R.J."/>
            <person name="Gryganskyi A."/>
            <person name="Culley D."/>
            <person name="Magnuson J."/>
            <person name="James T.Y."/>
            <person name="O'Malley M.A."/>
            <person name="Stajich J.E."/>
            <person name="Spatafora J.W."/>
            <person name="Visel A."/>
            <person name="Grigoriev I.V."/>
        </authorList>
    </citation>
    <scope>NUCLEOTIDE SEQUENCE [LARGE SCALE GENOMIC DNA]</scope>
    <source>
        <strain evidence="10 11">NRRL Y-17943</strain>
    </source>
</reference>
<keyword evidence="5" id="KW-0686">Riboflavin biosynthesis</keyword>
<evidence type="ECO:0000256" key="3">
    <source>
        <dbReference type="ARBA" id="ARBA00012827"/>
    </source>
</evidence>
<sequence>MFTGIIEHMARVAQIEPTTDSSGYYITFDEAEPILSDCHDGDSICVNGCCLTVTEFTKDSFRVNVANESLSRTNLGDLRVGDRANTERAMSGHTRFGGHMVQGHVDATATITSKVPDGDSIRYTFTFSPTSSSAASTSATSRAQTLMPYLVEKGYITIDGASLTLTEVDDETASFGIMLIAYSQTKLVLTKKQVGDKVNIEVDCVGKYVLGSQARIEGMVERILEKKLKERGL</sequence>
<dbReference type="NCBIfam" id="NF006767">
    <property type="entry name" value="PRK09289.1"/>
    <property type="match status" value="1"/>
</dbReference>
<dbReference type="Pfam" id="PF00677">
    <property type="entry name" value="Lum_binding"/>
    <property type="match status" value="2"/>
</dbReference>
<keyword evidence="11" id="KW-1185">Reference proteome</keyword>
<dbReference type="FunCoup" id="A0A1Y1U7T8">
    <property type="interactions" value="95"/>
</dbReference>
<gene>
    <name evidence="10" type="ORF">BD324DRAFT_643504</name>
</gene>
<dbReference type="CDD" id="cd00402">
    <property type="entry name" value="Riboflavin_synthase_like"/>
    <property type="match status" value="1"/>
</dbReference>
<dbReference type="EC" id="2.5.1.9" evidence="3"/>
<keyword evidence="7" id="KW-0677">Repeat</keyword>
<organism evidence="10 11">
    <name type="scientific">Kockovaella imperatae</name>
    <dbReference type="NCBI Taxonomy" id="4999"/>
    <lineage>
        <taxon>Eukaryota</taxon>
        <taxon>Fungi</taxon>
        <taxon>Dikarya</taxon>
        <taxon>Basidiomycota</taxon>
        <taxon>Agaricomycotina</taxon>
        <taxon>Tremellomycetes</taxon>
        <taxon>Tremellales</taxon>
        <taxon>Cuniculitremaceae</taxon>
        <taxon>Kockovaella</taxon>
    </lineage>
</organism>
<dbReference type="Gene3D" id="2.40.30.20">
    <property type="match status" value="2"/>
</dbReference>
<dbReference type="OrthoDB" id="10258924at2759"/>
<dbReference type="FunFam" id="2.40.30.20:FF:000004">
    <property type="entry name" value="Riboflavin synthase, alpha subunit"/>
    <property type="match status" value="1"/>
</dbReference>
<dbReference type="STRING" id="4999.A0A1Y1U7T8"/>
<dbReference type="PANTHER" id="PTHR21098:SF0">
    <property type="entry name" value="RIBOFLAVIN SYNTHASE"/>
    <property type="match status" value="1"/>
</dbReference>
<dbReference type="Proteomes" id="UP000193218">
    <property type="component" value="Unassembled WGS sequence"/>
</dbReference>
<dbReference type="InterPro" id="IPR017938">
    <property type="entry name" value="Riboflavin_synthase-like_b-brl"/>
</dbReference>
<dbReference type="RefSeq" id="XP_021868377.1">
    <property type="nucleotide sequence ID" value="XM_022017551.1"/>
</dbReference>
<dbReference type="PROSITE" id="PS51177">
    <property type="entry name" value="LUMAZINE_BIND"/>
    <property type="match status" value="2"/>
</dbReference>
<dbReference type="EMBL" id="NBSH01000015">
    <property type="protein sequence ID" value="ORX34099.1"/>
    <property type="molecule type" value="Genomic_DNA"/>
</dbReference>